<proteinExistence type="predicted"/>
<dbReference type="EMBL" id="SDKK01000002">
    <property type="protein sequence ID" value="TYC61572.1"/>
    <property type="molecule type" value="Genomic_DNA"/>
</dbReference>
<comment type="caution">
    <text evidence="2">The sequence shown here is derived from an EMBL/GenBank/DDBJ whole genome shotgun (WGS) entry which is preliminary data.</text>
</comment>
<evidence type="ECO:0008006" key="4">
    <source>
        <dbReference type="Google" id="ProtNLM"/>
    </source>
</evidence>
<protein>
    <recommendedName>
        <fullName evidence="4">BphX family protein</fullName>
    </recommendedName>
</protein>
<keyword evidence="1" id="KW-0472">Membrane</keyword>
<gene>
    <name evidence="2" type="ORF">ETQ85_02600</name>
</gene>
<accession>A0A6C2D7C1</accession>
<evidence type="ECO:0000256" key="1">
    <source>
        <dbReference type="SAM" id="Phobius"/>
    </source>
</evidence>
<evidence type="ECO:0000313" key="2">
    <source>
        <dbReference type="EMBL" id="TYC61572.1"/>
    </source>
</evidence>
<organism evidence="2 3">
    <name type="scientific">Zoogloea oleivorans</name>
    <dbReference type="NCBI Taxonomy" id="1552750"/>
    <lineage>
        <taxon>Bacteria</taxon>
        <taxon>Pseudomonadati</taxon>
        <taxon>Pseudomonadota</taxon>
        <taxon>Betaproteobacteria</taxon>
        <taxon>Rhodocyclales</taxon>
        <taxon>Zoogloeaceae</taxon>
        <taxon>Zoogloea</taxon>
    </lineage>
</organism>
<feature type="transmembrane region" description="Helical" evidence="1">
    <location>
        <begin position="80"/>
        <end position="97"/>
    </location>
</feature>
<name>A0A6C2D7C1_9RHOO</name>
<dbReference type="Pfam" id="PF06139">
    <property type="entry name" value="BphX"/>
    <property type="match status" value="1"/>
</dbReference>
<feature type="transmembrane region" description="Helical" evidence="1">
    <location>
        <begin position="109"/>
        <end position="130"/>
    </location>
</feature>
<evidence type="ECO:0000313" key="3">
    <source>
        <dbReference type="Proteomes" id="UP000389128"/>
    </source>
</evidence>
<reference evidence="2 3" key="1">
    <citation type="submission" date="2019-01" db="EMBL/GenBank/DDBJ databases">
        <title>Zoogloea oleivorans genome sequencing and assembly.</title>
        <authorList>
            <person name="Tancsics A."/>
            <person name="Farkas M."/>
            <person name="Kriszt B."/>
            <person name="Maroti G."/>
            <person name="Horvath B."/>
        </authorList>
    </citation>
    <scope>NUCLEOTIDE SEQUENCE [LARGE SCALE GENOMIC DNA]</scope>
    <source>
        <strain evidence="2 3">Buc</strain>
    </source>
</reference>
<dbReference type="InterPro" id="IPR009310">
    <property type="entry name" value="BphX"/>
</dbReference>
<dbReference type="RefSeq" id="WP_148577556.1">
    <property type="nucleotide sequence ID" value="NZ_SDKK01000002.1"/>
</dbReference>
<dbReference type="OrthoDB" id="7005201at2"/>
<keyword evidence="1" id="KW-0812">Transmembrane</keyword>
<sequence length="151" mass="16985">MNDKAIRWFLAAIGIFYLLNFLGLLPARSAAVLMLMYPSVGNGFQGELMMLLQDAWLVVGMQLGAVGVLALWALREPIRYAGIIPVVVFIEIFDAMWDVYSMVLSSETLWFGLTTLAIHLVWIIWGISLWRQVGDRLSQPRAVDAERNLAD</sequence>
<dbReference type="AlphaFoldDB" id="A0A6C2D7C1"/>
<feature type="transmembrane region" description="Helical" evidence="1">
    <location>
        <begin position="55"/>
        <end position="73"/>
    </location>
</feature>
<dbReference type="Proteomes" id="UP000389128">
    <property type="component" value="Unassembled WGS sequence"/>
</dbReference>
<keyword evidence="3" id="KW-1185">Reference proteome</keyword>
<keyword evidence="1" id="KW-1133">Transmembrane helix</keyword>